<evidence type="ECO:0000313" key="3">
    <source>
        <dbReference type="Proteomes" id="UP000244855"/>
    </source>
</evidence>
<feature type="compositionally biased region" description="Pro residues" evidence="1">
    <location>
        <begin position="31"/>
        <end position="40"/>
    </location>
</feature>
<protein>
    <submittedName>
        <fullName evidence="2">Uncharacterized protein</fullName>
    </submittedName>
</protein>
<dbReference type="OrthoDB" id="3800409at2759"/>
<dbReference type="EMBL" id="KZ805438">
    <property type="protein sequence ID" value="PVH97366.1"/>
    <property type="molecule type" value="Genomic_DNA"/>
</dbReference>
<accession>A0A2V1DGS0</accession>
<evidence type="ECO:0000313" key="2">
    <source>
        <dbReference type="EMBL" id="PVH97366.1"/>
    </source>
</evidence>
<proteinExistence type="predicted"/>
<reference evidence="2 3" key="1">
    <citation type="journal article" date="2018" name="Sci. Rep.">
        <title>Comparative genomics provides insights into the lifestyle and reveals functional heterogeneity of dark septate endophytic fungi.</title>
        <authorList>
            <person name="Knapp D.G."/>
            <person name="Nemeth J.B."/>
            <person name="Barry K."/>
            <person name="Hainaut M."/>
            <person name="Henrissat B."/>
            <person name="Johnson J."/>
            <person name="Kuo A."/>
            <person name="Lim J.H.P."/>
            <person name="Lipzen A."/>
            <person name="Nolan M."/>
            <person name="Ohm R.A."/>
            <person name="Tamas L."/>
            <person name="Grigoriev I.V."/>
            <person name="Spatafora J.W."/>
            <person name="Nagy L.G."/>
            <person name="Kovacs G.M."/>
        </authorList>
    </citation>
    <scope>NUCLEOTIDE SEQUENCE [LARGE SCALE GENOMIC DNA]</scope>
    <source>
        <strain evidence="2 3">DSE2036</strain>
    </source>
</reference>
<keyword evidence="3" id="KW-1185">Reference proteome</keyword>
<dbReference type="AlphaFoldDB" id="A0A2V1DGS0"/>
<evidence type="ECO:0000256" key="1">
    <source>
        <dbReference type="SAM" id="MobiDB-lite"/>
    </source>
</evidence>
<organism evidence="2 3">
    <name type="scientific">Periconia macrospinosa</name>
    <dbReference type="NCBI Taxonomy" id="97972"/>
    <lineage>
        <taxon>Eukaryota</taxon>
        <taxon>Fungi</taxon>
        <taxon>Dikarya</taxon>
        <taxon>Ascomycota</taxon>
        <taxon>Pezizomycotina</taxon>
        <taxon>Dothideomycetes</taxon>
        <taxon>Pleosporomycetidae</taxon>
        <taxon>Pleosporales</taxon>
        <taxon>Massarineae</taxon>
        <taxon>Periconiaceae</taxon>
        <taxon>Periconia</taxon>
    </lineage>
</organism>
<feature type="region of interest" description="Disordered" evidence="1">
    <location>
        <begin position="1"/>
        <end position="53"/>
    </location>
</feature>
<gene>
    <name evidence="2" type="ORF">DM02DRAFT_658374</name>
</gene>
<dbReference type="Proteomes" id="UP000244855">
    <property type="component" value="Unassembled WGS sequence"/>
</dbReference>
<sequence>MPRPNRYQPYSQKKSPRFATTAKVPSLPFALPTPDPPSPPQQFQQQDSTAVAQPYQYIAPGNIRGRMPDGKALVTKSAFLAPDGTVHVQMEVVSFPSQDARLQQQQFNSASSSPYLYTPMPSPPMMPYMDPTLSGFGILPSPVGSGLLQQQKQRKRSATGSVMSHDGRSVRSVSEECTAFAEDDEDAEGEVIDPAEFHRLAALQQQKIIADLKAKGVVGDMPFA</sequence>
<feature type="compositionally biased region" description="Low complexity" evidence="1">
    <location>
        <begin position="41"/>
        <end position="50"/>
    </location>
</feature>
<name>A0A2V1DGS0_9PLEO</name>